<evidence type="ECO:0000313" key="2">
    <source>
        <dbReference type="Proteomes" id="UP000034207"/>
    </source>
</evidence>
<evidence type="ECO:0000313" key="1">
    <source>
        <dbReference type="EMBL" id="KKQ93169.1"/>
    </source>
</evidence>
<organism evidence="1 2">
    <name type="scientific">candidate division CPR2 bacterium GW2011_GWC2_39_10</name>
    <dbReference type="NCBI Taxonomy" id="1618345"/>
    <lineage>
        <taxon>Bacteria</taxon>
        <taxon>Bacteria division CPR2</taxon>
    </lineage>
</organism>
<feature type="non-terminal residue" evidence="1">
    <location>
        <position position="1"/>
    </location>
</feature>
<accession>A0A0G0P4X9</accession>
<protein>
    <submittedName>
        <fullName evidence="1">Uncharacterized protein</fullName>
    </submittedName>
</protein>
<gene>
    <name evidence="1" type="ORF">UT18_C0025G0001</name>
</gene>
<proteinExistence type="predicted"/>
<dbReference type="EMBL" id="LBVV01000025">
    <property type="protein sequence ID" value="KKQ93169.1"/>
    <property type="molecule type" value="Genomic_DNA"/>
</dbReference>
<sequence>QNNVFGIFNSRIWTKPATCIYFYDSYVGKVRGDQCGYRLYIDDRGDFYGEKGTFGSGYEKNDTTYWEYDGMLNLDKAARIMSVWFKHSTEYNDKQTLIKDFVALLDKCLIEGSKY</sequence>
<name>A0A0G0P4X9_UNCC2</name>
<dbReference type="Proteomes" id="UP000034207">
    <property type="component" value="Unassembled WGS sequence"/>
</dbReference>
<reference evidence="1 2" key="1">
    <citation type="journal article" date="2015" name="Nature">
        <title>rRNA introns, odd ribosomes, and small enigmatic genomes across a large radiation of phyla.</title>
        <authorList>
            <person name="Brown C.T."/>
            <person name="Hug L.A."/>
            <person name="Thomas B.C."/>
            <person name="Sharon I."/>
            <person name="Castelle C.J."/>
            <person name="Singh A."/>
            <person name="Wilkins M.J."/>
            <person name="Williams K.H."/>
            <person name="Banfield J.F."/>
        </authorList>
    </citation>
    <scope>NUCLEOTIDE SEQUENCE [LARGE SCALE GENOMIC DNA]</scope>
</reference>
<comment type="caution">
    <text evidence="1">The sequence shown here is derived from an EMBL/GenBank/DDBJ whole genome shotgun (WGS) entry which is preliminary data.</text>
</comment>
<dbReference type="AlphaFoldDB" id="A0A0G0P4X9"/>